<accession>A0ACB6RWT6</accession>
<reference evidence="1" key="1">
    <citation type="journal article" date="2020" name="Stud. Mycol.">
        <title>101 Dothideomycetes genomes: a test case for predicting lifestyles and emergence of pathogens.</title>
        <authorList>
            <person name="Haridas S."/>
            <person name="Albert R."/>
            <person name="Binder M."/>
            <person name="Bloem J."/>
            <person name="Labutti K."/>
            <person name="Salamov A."/>
            <person name="Andreopoulos B."/>
            <person name="Baker S."/>
            <person name="Barry K."/>
            <person name="Bills G."/>
            <person name="Bluhm B."/>
            <person name="Cannon C."/>
            <person name="Castanera R."/>
            <person name="Culley D."/>
            <person name="Daum C."/>
            <person name="Ezra D."/>
            <person name="Gonzalez J."/>
            <person name="Henrissat B."/>
            <person name="Kuo A."/>
            <person name="Liang C."/>
            <person name="Lipzen A."/>
            <person name="Lutzoni F."/>
            <person name="Magnuson J."/>
            <person name="Mondo S."/>
            <person name="Nolan M."/>
            <person name="Ohm R."/>
            <person name="Pangilinan J."/>
            <person name="Park H.-J."/>
            <person name="Ramirez L."/>
            <person name="Alfaro M."/>
            <person name="Sun H."/>
            <person name="Tritt A."/>
            <person name="Yoshinaga Y."/>
            <person name="Zwiers L.-H."/>
            <person name="Turgeon B."/>
            <person name="Goodwin S."/>
            <person name="Spatafora J."/>
            <person name="Crous P."/>
            <person name="Grigoriev I."/>
        </authorList>
    </citation>
    <scope>NUCLEOTIDE SEQUENCE</scope>
    <source>
        <strain evidence="1">CBS 525.71</strain>
    </source>
</reference>
<sequence length="51" mass="5329">MGERYCCESAAEGQRCCSTETALFTLRAARLGLSSMEASSTINHATTGTPG</sequence>
<evidence type="ECO:0000313" key="1">
    <source>
        <dbReference type="EMBL" id="KAF2626188.1"/>
    </source>
</evidence>
<dbReference type="Proteomes" id="UP000799754">
    <property type="component" value="Unassembled WGS sequence"/>
</dbReference>
<protein>
    <submittedName>
        <fullName evidence="1">Uncharacterized protein</fullName>
    </submittedName>
</protein>
<gene>
    <name evidence="1" type="ORF">BU25DRAFT_412024</name>
</gene>
<proteinExistence type="predicted"/>
<keyword evidence="2" id="KW-1185">Reference proteome</keyword>
<comment type="caution">
    <text evidence="1">The sequence shown here is derived from an EMBL/GenBank/DDBJ whole genome shotgun (WGS) entry which is preliminary data.</text>
</comment>
<name>A0ACB6RWT6_9PLEO</name>
<evidence type="ECO:0000313" key="2">
    <source>
        <dbReference type="Proteomes" id="UP000799754"/>
    </source>
</evidence>
<dbReference type="EMBL" id="MU006722">
    <property type="protein sequence ID" value="KAF2626188.1"/>
    <property type="molecule type" value="Genomic_DNA"/>
</dbReference>
<organism evidence="1 2">
    <name type="scientific">Macroventuria anomochaeta</name>
    <dbReference type="NCBI Taxonomy" id="301207"/>
    <lineage>
        <taxon>Eukaryota</taxon>
        <taxon>Fungi</taxon>
        <taxon>Dikarya</taxon>
        <taxon>Ascomycota</taxon>
        <taxon>Pezizomycotina</taxon>
        <taxon>Dothideomycetes</taxon>
        <taxon>Pleosporomycetidae</taxon>
        <taxon>Pleosporales</taxon>
        <taxon>Pleosporineae</taxon>
        <taxon>Didymellaceae</taxon>
        <taxon>Macroventuria</taxon>
    </lineage>
</organism>